<reference evidence="1 2" key="1">
    <citation type="submission" date="2020-04" db="EMBL/GenBank/DDBJ databases">
        <title>MicrobeNet Type strains.</title>
        <authorList>
            <person name="Nicholson A.C."/>
        </authorList>
    </citation>
    <scope>NUCLEOTIDE SEQUENCE [LARGE SCALE GENOMIC DNA]</scope>
    <source>
        <strain evidence="1 2">DSM 44113</strain>
    </source>
</reference>
<organism evidence="1 2">
    <name type="scientific">Tsukamurella spumae</name>
    <dbReference type="NCBI Taxonomy" id="44753"/>
    <lineage>
        <taxon>Bacteria</taxon>
        <taxon>Bacillati</taxon>
        <taxon>Actinomycetota</taxon>
        <taxon>Actinomycetes</taxon>
        <taxon>Mycobacteriales</taxon>
        <taxon>Tsukamurellaceae</taxon>
        <taxon>Tsukamurella</taxon>
    </lineage>
</organism>
<protein>
    <submittedName>
        <fullName evidence="1">Uncharacterized protein</fullName>
    </submittedName>
</protein>
<evidence type="ECO:0000313" key="1">
    <source>
        <dbReference type="EMBL" id="NKY19525.1"/>
    </source>
</evidence>
<name>A0A846X4M8_9ACTN</name>
<accession>A0A846X4M8</accession>
<gene>
    <name evidence="1" type="ORF">HF999_14250</name>
</gene>
<dbReference type="EMBL" id="JAAXOQ010000018">
    <property type="protein sequence ID" value="NKY19525.1"/>
    <property type="molecule type" value="Genomic_DNA"/>
</dbReference>
<sequence length="169" mass="19147">MDQHAEAHLNQLRSLRREHQHAADAVRDQIYAVIRRLPFTTDKAAVERASGVSRPTIYRLLEEGHHHVNSEPNLLTDAASVREYIARLKASRANPEDIVDEFVTEAEYTIGNRRTDGADWEWPDLDDSLDAANTWRQSRTDADFDVLLDLLSTEASRIEADVQGAIDSQ</sequence>
<dbReference type="AlphaFoldDB" id="A0A846X4M8"/>
<proteinExistence type="predicted"/>
<dbReference type="Proteomes" id="UP000582646">
    <property type="component" value="Unassembled WGS sequence"/>
</dbReference>
<comment type="caution">
    <text evidence="1">The sequence shown here is derived from an EMBL/GenBank/DDBJ whole genome shotgun (WGS) entry which is preliminary data.</text>
</comment>
<dbReference type="RefSeq" id="WP_168546518.1">
    <property type="nucleotide sequence ID" value="NZ_BAAAKS010000054.1"/>
</dbReference>
<keyword evidence="2" id="KW-1185">Reference proteome</keyword>
<evidence type="ECO:0000313" key="2">
    <source>
        <dbReference type="Proteomes" id="UP000582646"/>
    </source>
</evidence>